<name>A0A9X6Q7K7_BACTU</name>
<gene>
    <name evidence="1" type="ORF">BK775_27135</name>
</gene>
<evidence type="ECO:0000313" key="2">
    <source>
        <dbReference type="Proteomes" id="UP000195077"/>
    </source>
</evidence>
<comment type="caution">
    <text evidence="1">The sequence shown here is derived from an EMBL/GenBank/DDBJ whole genome shotgun (WGS) entry which is preliminary data.</text>
</comment>
<dbReference type="Proteomes" id="UP000195077">
    <property type="component" value="Unassembled WGS sequence"/>
</dbReference>
<organism evidence="1 2">
    <name type="scientific">Bacillus thuringiensis</name>
    <dbReference type="NCBI Taxonomy" id="1428"/>
    <lineage>
        <taxon>Bacteria</taxon>
        <taxon>Bacillati</taxon>
        <taxon>Bacillota</taxon>
        <taxon>Bacilli</taxon>
        <taxon>Bacillales</taxon>
        <taxon>Bacillaceae</taxon>
        <taxon>Bacillus</taxon>
        <taxon>Bacillus cereus group</taxon>
    </lineage>
</organism>
<accession>A0A9X6Q7K7</accession>
<dbReference type="AlphaFoldDB" id="A0A9X6Q7K7"/>
<reference evidence="1 2" key="1">
    <citation type="submission" date="2016-10" db="EMBL/GenBank/DDBJ databases">
        <title>Comparative genomics of Bacillus thuringiensis reveals a path to pathogens against multiple invertebrate hosts.</title>
        <authorList>
            <person name="Zheng J."/>
            <person name="Gao Q."/>
            <person name="Liu H."/>
            <person name="Peng D."/>
            <person name="Ruan L."/>
            <person name="Sun M."/>
        </authorList>
    </citation>
    <scope>NUCLEOTIDE SEQUENCE [LARGE SCALE GENOMIC DNA]</scope>
    <source>
        <strain evidence="1">I13</strain>
    </source>
</reference>
<protein>
    <submittedName>
        <fullName evidence="1">Uncharacterized protein</fullName>
    </submittedName>
</protein>
<dbReference type="EMBL" id="NFEN01000159">
    <property type="protein sequence ID" value="OUA18254.1"/>
    <property type="molecule type" value="Genomic_DNA"/>
</dbReference>
<proteinExistence type="predicted"/>
<dbReference type="RefSeq" id="WP_021728452.1">
    <property type="nucleotide sequence ID" value="NZ_CP059978.1"/>
</dbReference>
<evidence type="ECO:0000313" key="1">
    <source>
        <dbReference type="EMBL" id="OUA18254.1"/>
    </source>
</evidence>
<sequence length="106" mass="12924">MITNSMPEVLTTNELRAFLSFLKCEEISNDKALDVLKLDRFSARKVRGANYYATSEIEELYNYLKERYALHFKRRNIKDFEDLYERAFDYCEKHRDNFYKPINRYI</sequence>